<dbReference type="GO" id="GO:0035556">
    <property type="term" value="P:intracellular signal transduction"/>
    <property type="evidence" value="ECO:0007669"/>
    <property type="project" value="InterPro"/>
</dbReference>
<dbReference type="OrthoDB" id="6059600at2759"/>
<sequence length="391" mass="44808">MSLTYCSEGVKPKCTQSRWLHCYVDAAQHAIIIEEFFLDFYTAKAYAKVELVLSLPESFSARIIGRPVCIACLDQHLILQYGHADSRHLHFIYYNATTDTAQFFDDGSEYLERAFTALHSVECLMSPSLTCALFRLPQAAMSDRKWSKLLKAEIAQNGSEELRFGNVRECFLRDRQNQTVAFNPRVQENIVTFILIDNYCATAQFLVYDIESKKTAKEFQLSISSRGTRRTDEENGNEEEKVYYHLHQCNAAYCRSGDVLVLLCVVYSHMLPEEAMIKLCFFDAETFELNGVPQLRSIRNLPFPIRGLNSAKDWFYPVFSPCDSRVAVWMFQKNAPPVICASACRFKKPFTLKKLCRAAVCRVCLAHKIHQLPLPAQLLSFLKFATEKETE</sequence>
<dbReference type="PROSITE" id="PS50225">
    <property type="entry name" value="SOCS"/>
    <property type="match status" value="1"/>
</dbReference>
<dbReference type="SUPFAM" id="SSF158235">
    <property type="entry name" value="SOCS box-like"/>
    <property type="match status" value="1"/>
</dbReference>
<dbReference type="HOGENOM" id="CLU_706460_0_0_1"/>
<dbReference type="SMART" id="SM00969">
    <property type="entry name" value="SOCS_box"/>
    <property type="match status" value="1"/>
</dbReference>
<evidence type="ECO:0000313" key="3">
    <source>
        <dbReference type="EnsemblMetazoa" id="CapteP224132"/>
    </source>
</evidence>
<dbReference type="EMBL" id="KB310543">
    <property type="protein sequence ID" value="ELT91336.1"/>
    <property type="molecule type" value="Genomic_DNA"/>
</dbReference>
<keyword evidence="4" id="KW-1185">Reference proteome</keyword>
<organism evidence="2">
    <name type="scientific">Capitella teleta</name>
    <name type="common">Polychaete worm</name>
    <dbReference type="NCBI Taxonomy" id="283909"/>
    <lineage>
        <taxon>Eukaryota</taxon>
        <taxon>Metazoa</taxon>
        <taxon>Spiralia</taxon>
        <taxon>Lophotrochozoa</taxon>
        <taxon>Annelida</taxon>
        <taxon>Polychaeta</taxon>
        <taxon>Sedentaria</taxon>
        <taxon>Scolecida</taxon>
        <taxon>Capitellidae</taxon>
        <taxon>Capitella</taxon>
    </lineage>
</organism>
<name>R7TII7_CAPTE</name>
<accession>R7TII7</accession>
<protein>
    <recommendedName>
        <fullName evidence="1">SOCS box domain-containing protein</fullName>
    </recommendedName>
</protein>
<proteinExistence type="predicted"/>
<dbReference type="EnsemblMetazoa" id="CapteT224132">
    <property type="protein sequence ID" value="CapteP224132"/>
    <property type="gene ID" value="CapteG224132"/>
</dbReference>
<dbReference type="InterPro" id="IPR001496">
    <property type="entry name" value="SOCS_box"/>
</dbReference>
<gene>
    <name evidence="2" type="ORF">CAPTEDRAFT_224132</name>
</gene>
<evidence type="ECO:0000313" key="4">
    <source>
        <dbReference type="Proteomes" id="UP000014760"/>
    </source>
</evidence>
<reference evidence="4" key="1">
    <citation type="submission" date="2012-12" db="EMBL/GenBank/DDBJ databases">
        <authorList>
            <person name="Hellsten U."/>
            <person name="Grimwood J."/>
            <person name="Chapman J.A."/>
            <person name="Shapiro H."/>
            <person name="Aerts A."/>
            <person name="Otillar R.P."/>
            <person name="Terry A.Y."/>
            <person name="Boore J.L."/>
            <person name="Simakov O."/>
            <person name="Marletaz F."/>
            <person name="Cho S.-J."/>
            <person name="Edsinger-Gonzales E."/>
            <person name="Havlak P."/>
            <person name="Kuo D.-H."/>
            <person name="Larsson T."/>
            <person name="Lv J."/>
            <person name="Arendt D."/>
            <person name="Savage R."/>
            <person name="Osoegawa K."/>
            <person name="de Jong P."/>
            <person name="Lindberg D.R."/>
            <person name="Seaver E.C."/>
            <person name="Weisblat D.A."/>
            <person name="Putnam N.H."/>
            <person name="Grigoriev I.V."/>
            <person name="Rokhsar D.S."/>
        </authorList>
    </citation>
    <scope>NUCLEOTIDE SEQUENCE</scope>
    <source>
        <strain evidence="4">I ESC-2004</strain>
    </source>
</reference>
<dbReference type="Pfam" id="PF07525">
    <property type="entry name" value="SOCS_box"/>
    <property type="match status" value="1"/>
</dbReference>
<evidence type="ECO:0000259" key="1">
    <source>
        <dbReference type="PROSITE" id="PS50225"/>
    </source>
</evidence>
<evidence type="ECO:0000313" key="2">
    <source>
        <dbReference type="EMBL" id="ELT91336.1"/>
    </source>
</evidence>
<feature type="domain" description="SOCS box" evidence="1">
    <location>
        <begin position="337"/>
        <end position="388"/>
    </location>
</feature>
<dbReference type="SMART" id="SM00253">
    <property type="entry name" value="SOCS"/>
    <property type="match status" value="1"/>
</dbReference>
<reference evidence="2 4" key="2">
    <citation type="journal article" date="2013" name="Nature">
        <title>Insights into bilaterian evolution from three spiralian genomes.</title>
        <authorList>
            <person name="Simakov O."/>
            <person name="Marletaz F."/>
            <person name="Cho S.J."/>
            <person name="Edsinger-Gonzales E."/>
            <person name="Havlak P."/>
            <person name="Hellsten U."/>
            <person name="Kuo D.H."/>
            <person name="Larsson T."/>
            <person name="Lv J."/>
            <person name="Arendt D."/>
            <person name="Savage R."/>
            <person name="Osoegawa K."/>
            <person name="de Jong P."/>
            <person name="Grimwood J."/>
            <person name="Chapman J.A."/>
            <person name="Shapiro H."/>
            <person name="Aerts A."/>
            <person name="Otillar R.P."/>
            <person name="Terry A.Y."/>
            <person name="Boore J.L."/>
            <person name="Grigoriev I.V."/>
            <person name="Lindberg D.R."/>
            <person name="Seaver E.C."/>
            <person name="Weisblat D.A."/>
            <person name="Putnam N.H."/>
            <person name="Rokhsar D.S."/>
        </authorList>
    </citation>
    <scope>NUCLEOTIDE SEQUENCE</scope>
    <source>
        <strain evidence="2 4">I ESC-2004</strain>
    </source>
</reference>
<dbReference type="AlphaFoldDB" id="R7TII7"/>
<dbReference type="EMBL" id="AMQN01002940">
    <property type="status" value="NOT_ANNOTATED_CDS"/>
    <property type="molecule type" value="Genomic_DNA"/>
</dbReference>
<dbReference type="InterPro" id="IPR036036">
    <property type="entry name" value="SOCS_box-like_dom_sf"/>
</dbReference>
<dbReference type="Proteomes" id="UP000014760">
    <property type="component" value="Unassembled WGS sequence"/>
</dbReference>
<reference evidence="3" key="3">
    <citation type="submission" date="2015-06" db="UniProtKB">
        <authorList>
            <consortium name="EnsemblMetazoa"/>
        </authorList>
    </citation>
    <scope>IDENTIFICATION</scope>
</reference>